<dbReference type="AlphaFoldDB" id="R0HEA2"/>
<evidence type="ECO:0000256" key="4">
    <source>
        <dbReference type="RuleBase" id="RU000499"/>
    </source>
</evidence>
<dbReference type="PROSITE" id="PS51355">
    <property type="entry name" value="GLUTATHIONE_PEROXID_3"/>
    <property type="match status" value="1"/>
</dbReference>
<dbReference type="SUPFAM" id="SSF52833">
    <property type="entry name" value="Thioredoxin-like"/>
    <property type="match status" value="1"/>
</dbReference>
<dbReference type="PANTHER" id="PTHR11592">
    <property type="entry name" value="GLUTATHIONE PEROXIDASE"/>
    <property type="match status" value="1"/>
</dbReference>
<reference evidence="6" key="1">
    <citation type="journal article" date="2013" name="Nat. Genet.">
        <title>The Capsella rubella genome and the genomic consequences of rapid mating system evolution.</title>
        <authorList>
            <person name="Slotte T."/>
            <person name="Hazzouri K.M."/>
            <person name="Agren J.A."/>
            <person name="Koenig D."/>
            <person name="Maumus F."/>
            <person name="Guo Y.L."/>
            <person name="Steige K."/>
            <person name="Platts A.E."/>
            <person name="Escobar J.S."/>
            <person name="Newman L.K."/>
            <person name="Wang W."/>
            <person name="Mandakova T."/>
            <person name="Vello E."/>
            <person name="Smith L.M."/>
            <person name="Henz S.R."/>
            <person name="Steffen J."/>
            <person name="Takuno S."/>
            <person name="Brandvain Y."/>
            <person name="Coop G."/>
            <person name="Andolfatto P."/>
            <person name="Hu T.T."/>
            <person name="Blanchette M."/>
            <person name="Clark R.M."/>
            <person name="Quesneville H."/>
            <person name="Nordborg M."/>
            <person name="Gaut B.S."/>
            <person name="Lysak M.A."/>
            <person name="Jenkins J."/>
            <person name="Grimwood J."/>
            <person name="Chapman J."/>
            <person name="Prochnik S."/>
            <person name="Shu S."/>
            <person name="Rokhsar D."/>
            <person name="Schmutz J."/>
            <person name="Weigel D."/>
            <person name="Wright S.I."/>
        </authorList>
    </citation>
    <scope>NUCLEOTIDE SEQUENCE [LARGE SCALE GENOMIC DNA]</scope>
    <source>
        <strain evidence="6">cv. Monte Gargano</strain>
    </source>
</reference>
<reference evidence="5" key="2">
    <citation type="journal article" date="2013" name="Nat. Genet.">
        <title>Genome sequencing of Capsella rubella.</title>
        <authorList>
            <person name="Schmutz J."/>
            <person name="Prochnik S."/>
            <person name="Nordborg M."/>
            <person name="Weigel D."/>
            <person name="Rokhsar D."/>
            <person name="Wright S."/>
        </authorList>
    </citation>
    <scope>NUCLEOTIDE SEQUENCE</scope>
</reference>
<dbReference type="PANTHER" id="PTHR11592:SF119">
    <property type="entry name" value="GLUTATHIONE PEROXIDASE 3, MITOCHONDRIAL-RELATED"/>
    <property type="match status" value="1"/>
</dbReference>
<sequence length="154" mass="17343">MPKSSRWVNQRAPSKTKKLILFLFLAFVFYLYRYPSSSSTVEKSSSSIYNISVKDIEGKDVSLSQFTGKVLLIVNVASKCGLTQGNYKELNILYAKYKSKGLEILAFPCNQFGSQEPGSNKEIKETVCNIFKAEFPIFDKVSKTFKLVSIPISQ</sequence>
<organism evidence="5 6">
    <name type="scientific">Capsella rubella</name>
    <dbReference type="NCBI Taxonomy" id="81985"/>
    <lineage>
        <taxon>Eukaryota</taxon>
        <taxon>Viridiplantae</taxon>
        <taxon>Streptophyta</taxon>
        <taxon>Embryophyta</taxon>
        <taxon>Tracheophyta</taxon>
        <taxon>Spermatophyta</taxon>
        <taxon>Magnoliopsida</taxon>
        <taxon>eudicotyledons</taxon>
        <taxon>Gunneridae</taxon>
        <taxon>Pentapetalae</taxon>
        <taxon>rosids</taxon>
        <taxon>malvids</taxon>
        <taxon>Brassicales</taxon>
        <taxon>Brassicaceae</taxon>
        <taxon>Camelineae</taxon>
        <taxon>Capsella</taxon>
    </lineage>
</organism>
<proteinExistence type="inferred from homology"/>
<dbReference type="InterPro" id="IPR029759">
    <property type="entry name" value="GPX_AS"/>
</dbReference>
<dbReference type="Pfam" id="PF00255">
    <property type="entry name" value="GSHPx"/>
    <property type="match status" value="1"/>
</dbReference>
<name>R0HEA2_9BRAS</name>
<evidence type="ECO:0000313" key="5">
    <source>
        <dbReference type="EMBL" id="EOA27899.1"/>
    </source>
</evidence>
<dbReference type="PROSITE" id="PS00460">
    <property type="entry name" value="GLUTATHIONE_PEROXID_1"/>
    <property type="match status" value="1"/>
</dbReference>
<dbReference type="InterPro" id="IPR036249">
    <property type="entry name" value="Thioredoxin-like_sf"/>
</dbReference>
<dbReference type="GO" id="GO:0004601">
    <property type="term" value="F:peroxidase activity"/>
    <property type="evidence" value="ECO:0007669"/>
    <property type="project" value="UniProtKB-KW"/>
</dbReference>
<dbReference type="EMBL" id="KB870808">
    <property type="protein sequence ID" value="EOA27899.1"/>
    <property type="molecule type" value="Genomic_DNA"/>
</dbReference>
<evidence type="ECO:0000256" key="3">
    <source>
        <dbReference type="ARBA" id="ARBA00023002"/>
    </source>
</evidence>
<keyword evidence="6" id="KW-1185">Reference proteome</keyword>
<dbReference type="PRINTS" id="PR01011">
    <property type="entry name" value="GLUTPROXDASE"/>
</dbReference>
<keyword evidence="2 4" id="KW-0575">Peroxidase</keyword>
<evidence type="ECO:0000313" key="6">
    <source>
        <dbReference type="Proteomes" id="UP000029121"/>
    </source>
</evidence>
<gene>
    <name evidence="5" type="ORF">CARUB_v10024072mg</name>
</gene>
<dbReference type="GO" id="GO:0006979">
    <property type="term" value="P:response to oxidative stress"/>
    <property type="evidence" value="ECO:0007669"/>
    <property type="project" value="InterPro"/>
</dbReference>
<dbReference type="EMBL" id="KB870808">
    <property type="protein sequence ID" value="EOA27898.1"/>
    <property type="molecule type" value="Genomic_DNA"/>
</dbReference>
<evidence type="ECO:0000256" key="1">
    <source>
        <dbReference type="ARBA" id="ARBA00006926"/>
    </source>
</evidence>
<comment type="similarity">
    <text evidence="1 4">Belongs to the glutathione peroxidase family.</text>
</comment>
<dbReference type="InterPro" id="IPR000889">
    <property type="entry name" value="Glutathione_peroxidase"/>
</dbReference>
<dbReference type="Gene3D" id="3.40.30.10">
    <property type="entry name" value="Glutaredoxin"/>
    <property type="match status" value="1"/>
</dbReference>
<dbReference type="InterPro" id="IPR029760">
    <property type="entry name" value="GPX_CS"/>
</dbReference>
<keyword evidence="3 4" id="KW-0560">Oxidoreductase</keyword>
<dbReference type="Proteomes" id="UP000029121">
    <property type="component" value="Unassembled WGS sequence"/>
</dbReference>
<dbReference type="CDD" id="cd00340">
    <property type="entry name" value="GSH_Peroxidase"/>
    <property type="match status" value="1"/>
</dbReference>
<evidence type="ECO:0000256" key="2">
    <source>
        <dbReference type="ARBA" id="ARBA00022559"/>
    </source>
</evidence>
<dbReference type="PROSITE" id="PS00763">
    <property type="entry name" value="GLUTATHIONE_PEROXID_2"/>
    <property type="match status" value="1"/>
</dbReference>
<protein>
    <recommendedName>
        <fullName evidence="4">Glutathione peroxidase</fullName>
    </recommendedName>
</protein>
<dbReference type="GO" id="GO:0005829">
    <property type="term" value="C:cytosol"/>
    <property type="evidence" value="ECO:0007669"/>
    <property type="project" value="TreeGrafter"/>
</dbReference>
<accession>R0HEA2</accession>